<evidence type="ECO:0000313" key="3">
    <source>
        <dbReference type="Proteomes" id="UP000094969"/>
    </source>
</evidence>
<dbReference type="KEGG" id="bvv:BHK69_24940"/>
<name>A0A1D7U7B9_9HYPH</name>
<protein>
    <submittedName>
        <fullName evidence="2">Uncharacterized protein</fullName>
    </submittedName>
</protein>
<keyword evidence="1" id="KW-0732">Signal</keyword>
<keyword evidence="3" id="KW-1185">Reference proteome</keyword>
<accession>A0A1D7U7B9</accession>
<reference evidence="2 3" key="1">
    <citation type="journal article" date="2015" name="Antonie Van Leeuwenhoek">
        <title>Bosea vaviloviae sp. nov., a new species of slow-growing rhizobia isolated from nodules of the relict species Vavilovia formosa (Stev.) Fed.</title>
        <authorList>
            <person name="Safronova V.I."/>
            <person name="Kuznetsova I.G."/>
            <person name="Sazanova A.L."/>
            <person name="Kimeklis A.K."/>
            <person name="Belimov A.A."/>
            <person name="Andronov E.E."/>
            <person name="Pinaev A.G."/>
            <person name="Chizhevskaya E.P."/>
            <person name="Pukhaev A.R."/>
            <person name="Popov K.P."/>
            <person name="Willems A."/>
            <person name="Tikhonovich I.A."/>
        </authorList>
    </citation>
    <scope>NUCLEOTIDE SEQUENCE [LARGE SCALE GENOMIC DNA]</scope>
    <source>
        <strain evidence="2 3">Vaf18</strain>
    </source>
</reference>
<evidence type="ECO:0000256" key="1">
    <source>
        <dbReference type="SAM" id="SignalP"/>
    </source>
</evidence>
<dbReference type="Proteomes" id="UP000094969">
    <property type="component" value="Chromosome"/>
</dbReference>
<sequence length="92" mass="9906">MMNFRGRMTGLALLSAGVAMAAPALSMTSNQPPPGKPALLSEHGARQIAWRFGITHVEEIARSGGRWEIAGRDRDGNETVLDISAYDGRILD</sequence>
<gene>
    <name evidence="2" type="ORF">BHK69_24940</name>
</gene>
<proteinExistence type="predicted"/>
<feature type="chain" id="PRO_5009100021" evidence="1">
    <location>
        <begin position="22"/>
        <end position="92"/>
    </location>
</feature>
<organism evidence="2 3">
    <name type="scientific">Bosea vaviloviae</name>
    <dbReference type="NCBI Taxonomy" id="1526658"/>
    <lineage>
        <taxon>Bacteria</taxon>
        <taxon>Pseudomonadati</taxon>
        <taxon>Pseudomonadota</taxon>
        <taxon>Alphaproteobacteria</taxon>
        <taxon>Hyphomicrobiales</taxon>
        <taxon>Boseaceae</taxon>
        <taxon>Bosea</taxon>
    </lineage>
</organism>
<dbReference type="EMBL" id="CP017147">
    <property type="protein sequence ID" value="AOO83262.1"/>
    <property type="molecule type" value="Genomic_DNA"/>
</dbReference>
<dbReference type="AlphaFoldDB" id="A0A1D7U7B9"/>
<evidence type="ECO:0000313" key="2">
    <source>
        <dbReference type="EMBL" id="AOO83262.1"/>
    </source>
</evidence>
<feature type="signal peptide" evidence="1">
    <location>
        <begin position="1"/>
        <end position="21"/>
    </location>
</feature>